<dbReference type="RefSeq" id="WP_068366724.1">
    <property type="nucleotide sequence ID" value="NZ_CBCSEB010000002.1"/>
</dbReference>
<dbReference type="GO" id="GO:0030288">
    <property type="term" value="C:outer membrane-bounded periplasmic space"/>
    <property type="evidence" value="ECO:0007669"/>
    <property type="project" value="TreeGrafter"/>
</dbReference>
<dbReference type="InterPro" id="IPR001320">
    <property type="entry name" value="Iontro_rcpt_C"/>
</dbReference>
<comment type="similarity">
    <text evidence="1 4">Belongs to the bacterial solute-binding protein 3 family.</text>
</comment>
<dbReference type="Proteomes" id="UP000078084">
    <property type="component" value="Unassembled WGS sequence"/>
</dbReference>
<dbReference type="SMART" id="SM00062">
    <property type="entry name" value="PBPb"/>
    <property type="match status" value="1"/>
</dbReference>
<dbReference type="PANTHER" id="PTHR30085:SF6">
    <property type="entry name" value="ABC TRANSPORTER GLUTAMINE-BINDING PROTEIN GLNH"/>
    <property type="match status" value="1"/>
</dbReference>
<sequence length="275" mass="29509">MIRKFTLSAAFALTSLLTLPAAHADQLDDIRAKGEIVIGVLGTAEPYSYIDPKSRQLVGYEIDLGHEIAQALGVKPVFRQIAVAARIPSLQQGHVDILAAALARIPEREQQIDFSLPIFVTGQKVLVPNRGGLQHVAELDGRKVVTIKGGTQEDNIKAAVPGVTVVSFDSAPQAFLALQQGKAEGFVDDESGLIGVLSKAGTKASDYAILPERVSTTTVGIGLRKNEPALLDAVNAALGALEQDGKAENLFFKWYGPNTRHGFTQRDFRFEASQP</sequence>
<keyword evidence="2" id="KW-0813">Transport</keyword>
<dbReference type="PROSITE" id="PS01039">
    <property type="entry name" value="SBP_BACTERIAL_3"/>
    <property type="match status" value="1"/>
</dbReference>
<dbReference type="AlphaFoldDB" id="A0A171KVR5"/>
<evidence type="ECO:0000256" key="3">
    <source>
        <dbReference type="ARBA" id="ARBA00022729"/>
    </source>
</evidence>
<evidence type="ECO:0000313" key="8">
    <source>
        <dbReference type="EMBL" id="KKO72982.1"/>
    </source>
</evidence>
<dbReference type="GO" id="GO:0005576">
    <property type="term" value="C:extracellular region"/>
    <property type="evidence" value="ECO:0007669"/>
    <property type="project" value="TreeGrafter"/>
</dbReference>
<organism evidence="8 10">
    <name type="scientific">Kerstersia gyiorum</name>
    <dbReference type="NCBI Taxonomy" id="206506"/>
    <lineage>
        <taxon>Bacteria</taxon>
        <taxon>Pseudomonadati</taxon>
        <taxon>Pseudomonadota</taxon>
        <taxon>Betaproteobacteria</taxon>
        <taxon>Burkholderiales</taxon>
        <taxon>Alcaligenaceae</taxon>
        <taxon>Kerstersia</taxon>
    </lineage>
</organism>
<dbReference type="InterPro" id="IPR018313">
    <property type="entry name" value="SBP_3_CS"/>
</dbReference>
<dbReference type="Gene3D" id="3.40.190.10">
    <property type="entry name" value="Periplasmic binding protein-like II"/>
    <property type="match status" value="2"/>
</dbReference>
<dbReference type="GO" id="GO:0006865">
    <property type="term" value="P:amino acid transport"/>
    <property type="evidence" value="ECO:0007669"/>
    <property type="project" value="TreeGrafter"/>
</dbReference>
<feature type="domain" description="Ionotropic glutamate receptor C-terminal" evidence="7">
    <location>
        <begin position="37"/>
        <end position="257"/>
    </location>
</feature>
<gene>
    <name evidence="8" type="ORF">AAV32_01260</name>
    <name evidence="9" type="ORF">EV679_0999</name>
</gene>
<dbReference type="InterPro" id="IPR001638">
    <property type="entry name" value="Solute-binding_3/MltF_N"/>
</dbReference>
<proteinExistence type="inferred from homology"/>
<dbReference type="Pfam" id="PF00497">
    <property type="entry name" value="SBP_bac_3"/>
    <property type="match status" value="1"/>
</dbReference>
<evidence type="ECO:0000313" key="9">
    <source>
        <dbReference type="EMBL" id="RZS73795.1"/>
    </source>
</evidence>
<evidence type="ECO:0000259" key="7">
    <source>
        <dbReference type="SMART" id="SM00079"/>
    </source>
</evidence>
<accession>A0A171KVR5</accession>
<evidence type="ECO:0000313" key="11">
    <source>
        <dbReference type="Proteomes" id="UP000292039"/>
    </source>
</evidence>
<dbReference type="OrthoDB" id="7241844at2"/>
<evidence type="ECO:0000256" key="1">
    <source>
        <dbReference type="ARBA" id="ARBA00010333"/>
    </source>
</evidence>
<dbReference type="Proteomes" id="UP000292039">
    <property type="component" value="Unassembled WGS sequence"/>
</dbReference>
<dbReference type="SUPFAM" id="SSF53850">
    <property type="entry name" value="Periplasmic binding protein-like II"/>
    <property type="match status" value="1"/>
</dbReference>
<dbReference type="EMBL" id="SGWZ01000001">
    <property type="protein sequence ID" value="RZS73795.1"/>
    <property type="molecule type" value="Genomic_DNA"/>
</dbReference>
<dbReference type="EMBL" id="LBNE01000001">
    <property type="protein sequence ID" value="KKO72982.1"/>
    <property type="molecule type" value="Genomic_DNA"/>
</dbReference>
<protein>
    <submittedName>
        <fullName evidence="8">Amino acid ABC transporter substrate-binding protein</fullName>
    </submittedName>
    <submittedName>
        <fullName evidence="9">Polar amino acid transport system substrate-binding protein</fullName>
    </submittedName>
</protein>
<dbReference type="GeneID" id="99727499"/>
<keyword evidence="3 5" id="KW-0732">Signal</keyword>
<dbReference type="PANTHER" id="PTHR30085">
    <property type="entry name" value="AMINO ACID ABC TRANSPORTER PERMEASE"/>
    <property type="match status" value="1"/>
</dbReference>
<dbReference type="InterPro" id="IPR051455">
    <property type="entry name" value="Bact_solute-bind_prot3"/>
</dbReference>
<evidence type="ECO:0000256" key="4">
    <source>
        <dbReference type="RuleBase" id="RU003744"/>
    </source>
</evidence>
<reference evidence="9 11" key="2">
    <citation type="submission" date="2019-02" db="EMBL/GenBank/DDBJ databases">
        <title>Genomic Encyclopedia of Type Strains, Phase IV (KMG-IV): sequencing the most valuable type-strain genomes for metagenomic binning, comparative biology and taxonomic classification.</title>
        <authorList>
            <person name="Goeker M."/>
        </authorList>
    </citation>
    <scope>NUCLEOTIDE SEQUENCE [LARGE SCALE GENOMIC DNA]</scope>
    <source>
        <strain evidence="9 11">DSM 16618</strain>
    </source>
</reference>
<evidence type="ECO:0000313" key="10">
    <source>
        <dbReference type="Proteomes" id="UP000078084"/>
    </source>
</evidence>
<dbReference type="GO" id="GO:0015276">
    <property type="term" value="F:ligand-gated monoatomic ion channel activity"/>
    <property type="evidence" value="ECO:0007669"/>
    <property type="project" value="InterPro"/>
</dbReference>
<keyword evidence="10" id="KW-1185">Reference proteome</keyword>
<dbReference type="CDD" id="cd13689">
    <property type="entry name" value="PBP2_BsGlnH"/>
    <property type="match status" value="1"/>
</dbReference>
<name>A0A171KVR5_9BURK</name>
<dbReference type="SMART" id="SM00079">
    <property type="entry name" value="PBPe"/>
    <property type="match status" value="1"/>
</dbReference>
<dbReference type="GO" id="GO:0016020">
    <property type="term" value="C:membrane"/>
    <property type="evidence" value="ECO:0007669"/>
    <property type="project" value="InterPro"/>
</dbReference>
<reference evidence="8 10" key="1">
    <citation type="submission" date="2015-04" db="EMBL/GenBank/DDBJ databases">
        <title>Genome sequence of Kerstersia gyiorum CG1.</title>
        <authorList>
            <person name="Greninger A.L."/>
            <person name="Kozyreva V."/>
            <person name="Chaturvedi V."/>
        </authorList>
    </citation>
    <scope>NUCLEOTIDE SEQUENCE [LARGE SCALE GENOMIC DNA]</scope>
    <source>
        <strain evidence="8 10">CG1</strain>
    </source>
</reference>
<feature type="signal peptide" evidence="5">
    <location>
        <begin position="1"/>
        <end position="24"/>
    </location>
</feature>
<comment type="caution">
    <text evidence="8">The sequence shown here is derived from an EMBL/GenBank/DDBJ whole genome shotgun (WGS) entry which is preliminary data.</text>
</comment>
<feature type="domain" description="Solute-binding protein family 3/N-terminal" evidence="6">
    <location>
        <begin position="35"/>
        <end position="258"/>
    </location>
</feature>
<evidence type="ECO:0000259" key="6">
    <source>
        <dbReference type="SMART" id="SM00062"/>
    </source>
</evidence>
<feature type="chain" id="PRO_5036007475" evidence="5">
    <location>
        <begin position="25"/>
        <end position="275"/>
    </location>
</feature>
<evidence type="ECO:0000256" key="5">
    <source>
        <dbReference type="SAM" id="SignalP"/>
    </source>
</evidence>
<dbReference type="STRING" id="206506.AAV32_01260"/>
<evidence type="ECO:0000256" key="2">
    <source>
        <dbReference type="ARBA" id="ARBA00022448"/>
    </source>
</evidence>